<dbReference type="InterPro" id="IPR012910">
    <property type="entry name" value="Plug_dom"/>
</dbReference>
<dbReference type="GO" id="GO:0044718">
    <property type="term" value="P:siderophore transmembrane transport"/>
    <property type="evidence" value="ECO:0007669"/>
    <property type="project" value="TreeGrafter"/>
</dbReference>
<evidence type="ECO:0000259" key="12">
    <source>
        <dbReference type="Pfam" id="PF07715"/>
    </source>
</evidence>
<dbReference type="CDD" id="cd01347">
    <property type="entry name" value="ligand_gated_channel"/>
    <property type="match status" value="1"/>
</dbReference>
<keyword evidence="2 8" id="KW-0813">Transport</keyword>
<evidence type="ECO:0000313" key="14">
    <source>
        <dbReference type="Proteomes" id="UP000704068"/>
    </source>
</evidence>
<evidence type="ECO:0000256" key="4">
    <source>
        <dbReference type="ARBA" id="ARBA00022692"/>
    </source>
</evidence>
<feature type="domain" description="TonB-dependent receptor-like beta-barrel" evidence="11">
    <location>
        <begin position="350"/>
        <end position="738"/>
    </location>
</feature>
<dbReference type="PROSITE" id="PS52016">
    <property type="entry name" value="TONB_DEPENDENT_REC_3"/>
    <property type="match status" value="1"/>
</dbReference>
<dbReference type="GO" id="GO:0009279">
    <property type="term" value="C:cell outer membrane"/>
    <property type="evidence" value="ECO:0007669"/>
    <property type="project" value="UniProtKB-SubCell"/>
</dbReference>
<keyword evidence="3 8" id="KW-1134">Transmembrane beta strand</keyword>
<dbReference type="SUPFAM" id="SSF56935">
    <property type="entry name" value="Porins"/>
    <property type="match status" value="1"/>
</dbReference>
<keyword evidence="7 8" id="KW-0998">Cell outer membrane</keyword>
<dbReference type="RefSeq" id="WP_303764572.1">
    <property type="nucleotide sequence ID" value="NZ_JABZGR010000031.1"/>
</dbReference>
<evidence type="ECO:0000256" key="8">
    <source>
        <dbReference type="PROSITE-ProRule" id="PRU01360"/>
    </source>
</evidence>
<evidence type="ECO:0000256" key="5">
    <source>
        <dbReference type="ARBA" id="ARBA00023077"/>
    </source>
</evidence>
<evidence type="ECO:0000256" key="7">
    <source>
        <dbReference type="ARBA" id="ARBA00023237"/>
    </source>
</evidence>
<comment type="caution">
    <text evidence="13">The sequence shown here is derived from an EMBL/GenBank/DDBJ whole genome shotgun (WGS) entry which is preliminary data.</text>
</comment>
<dbReference type="Gene3D" id="2.60.40.1120">
    <property type="entry name" value="Carboxypeptidase-like, regulatory domain"/>
    <property type="match status" value="1"/>
</dbReference>
<dbReference type="AlphaFoldDB" id="A0A929RX77"/>
<dbReference type="Pfam" id="PF07715">
    <property type="entry name" value="Plug"/>
    <property type="match status" value="1"/>
</dbReference>
<feature type="signal peptide" evidence="10">
    <location>
        <begin position="1"/>
        <end position="19"/>
    </location>
</feature>
<name>A0A929RX77_9BACT</name>
<gene>
    <name evidence="13" type="ORF">HXK21_07995</name>
</gene>
<dbReference type="Pfam" id="PF00593">
    <property type="entry name" value="TonB_dep_Rec_b-barrel"/>
    <property type="match status" value="1"/>
</dbReference>
<dbReference type="EMBL" id="JABZGR010000031">
    <property type="protein sequence ID" value="MBF0970965.1"/>
    <property type="molecule type" value="Genomic_DNA"/>
</dbReference>
<feature type="domain" description="TonB-dependent receptor plug" evidence="12">
    <location>
        <begin position="127"/>
        <end position="232"/>
    </location>
</feature>
<evidence type="ECO:0000256" key="3">
    <source>
        <dbReference type="ARBA" id="ARBA00022452"/>
    </source>
</evidence>
<dbReference type="Gene3D" id="2.40.170.20">
    <property type="entry name" value="TonB-dependent receptor, beta-barrel domain"/>
    <property type="match status" value="1"/>
</dbReference>
<keyword evidence="6 8" id="KW-0472">Membrane</keyword>
<organism evidence="13 14">
    <name type="scientific">Alloprevotella tannerae</name>
    <dbReference type="NCBI Taxonomy" id="76122"/>
    <lineage>
        <taxon>Bacteria</taxon>
        <taxon>Pseudomonadati</taxon>
        <taxon>Bacteroidota</taxon>
        <taxon>Bacteroidia</taxon>
        <taxon>Bacteroidales</taxon>
        <taxon>Prevotellaceae</taxon>
        <taxon>Alloprevotella</taxon>
    </lineage>
</organism>
<dbReference type="InterPro" id="IPR036942">
    <property type="entry name" value="Beta-barrel_TonB_sf"/>
</dbReference>
<dbReference type="Pfam" id="PF13715">
    <property type="entry name" value="CarbopepD_reg_2"/>
    <property type="match status" value="1"/>
</dbReference>
<accession>A0A929RX77</accession>
<keyword evidence="13" id="KW-0675">Receptor</keyword>
<comment type="similarity">
    <text evidence="8 9">Belongs to the TonB-dependent receptor family.</text>
</comment>
<evidence type="ECO:0000256" key="1">
    <source>
        <dbReference type="ARBA" id="ARBA00004571"/>
    </source>
</evidence>
<dbReference type="InterPro" id="IPR008969">
    <property type="entry name" value="CarboxyPept-like_regulatory"/>
</dbReference>
<dbReference type="Gene3D" id="2.170.130.10">
    <property type="entry name" value="TonB-dependent receptor, plug domain"/>
    <property type="match status" value="1"/>
</dbReference>
<feature type="chain" id="PRO_5036736300" evidence="10">
    <location>
        <begin position="20"/>
        <end position="774"/>
    </location>
</feature>
<dbReference type="GO" id="GO:0015344">
    <property type="term" value="F:siderophore uptake transmembrane transporter activity"/>
    <property type="evidence" value="ECO:0007669"/>
    <property type="project" value="TreeGrafter"/>
</dbReference>
<keyword evidence="5 9" id="KW-0798">TonB box</keyword>
<sequence>MNKKIVLFLLFFSLLQVGIADNVNVTEAVVQGRVINGKSKENLPFVHISIKGTTIETTTDAAGCYHLKNLPIGNFTLEVKLLGYHIQRQKIKTRPHEVQELDFELSEDAFDLDEVVLTANRVQTLRREAPALVNVLDKKTFEVTNIACLAQGLNFQPGVRTETNCQNCGFSQVRMNGLDGHYSQILIDSRPVFSALNGVYGLEQLPTNMIDRVEIVRGGGSSLYGASAVGGTINIITKYPTYNTGSFSHTITSLYGRSSYDNTTTANASLVTPDGRAGLSIFGQYHYRPGFDYDGDKYTELPNLRNSMFGFSSFIKLTPYSKLSMRYNNISEFRRGGNNLHLPPHKANITEQIEHSINGGDLTYDLDTPNLLHHLKAYFSFTTTNRKSYYGGIASGSTEDIETAEKAYGRTTDFTYIVGAQYSYYFDKLWFLPATLTLGGEYNNDNLNDEIIDYNHFLHQQIHIGSFFAQNEWKDERWSFVLGARMDKHNLISNPIFSPRVNLRYNPNEKVNLRFSYGQGFRAPQTFDEDLHVGYVGGERVVTINAPGLKVERSHSFSLSADLAYNLGKIQTDLIIEGFYTRLNNVFGLRLLNRTDDQGNAIQERYNALGASVMGVNIEGRALLTKWLTVEAGITLQQSRYCEPVEWNEDAAPVRKMLRTPNAYGYFTAKITPIKRLAFLLSGNYTGSMLVGHSGGDKITKPIAVETPRFMVINAKASYDISLPGSLTLQLNAGVQNLSNAYQKDFDQGWNRDSAYIYGPGLPRTFFLGAKFEF</sequence>
<proteinExistence type="inferred from homology"/>
<keyword evidence="10" id="KW-0732">Signal</keyword>
<dbReference type="InterPro" id="IPR000531">
    <property type="entry name" value="Beta-barrel_TonB"/>
</dbReference>
<dbReference type="SUPFAM" id="SSF49464">
    <property type="entry name" value="Carboxypeptidase regulatory domain-like"/>
    <property type="match status" value="1"/>
</dbReference>
<keyword evidence="4 8" id="KW-0812">Transmembrane</keyword>
<dbReference type="PANTHER" id="PTHR30069">
    <property type="entry name" value="TONB-DEPENDENT OUTER MEMBRANE RECEPTOR"/>
    <property type="match status" value="1"/>
</dbReference>
<protein>
    <submittedName>
        <fullName evidence="13">TonB-dependent receptor</fullName>
    </submittedName>
</protein>
<evidence type="ECO:0000259" key="11">
    <source>
        <dbReference type="Pfam" id="PF00593"/>
    </source>
</evidence>
<evidence type="ECO:0000256" key="2">
    <source>
        <dbReference type="ARBA" id="ARBA00022448"/>
    </source>
</evidence>
<comment type="subcellular location">
    <subcellularLocation>
        <location evidence="1 8">Cell outer membrane</location>
        <topology evidence="1 8">Multi-pass membrane protein</topology>
    </subcellularLocation>
</comment>
<dbReference type="InterPro" id="IPR039426">
    <property type="entry name" value="TonB-dep_rcpt-like"/>
</dbReference>
<evidence type="ECO:0000256" key="9">
    <source>
        <dbReference type="RuleBase" id="RU003357"/>
    </source>
</evidence>
<dbReference type="Proteomes" id="UP000704068">
    <property type="component" value="Unassembled WGS sequence"/>
</dbReference>
<dbReference type="InterPro" id="IPR037066">
    <property type="entry name" value="Plug_dom_sf"/>
</dbReference>
<evidence type="ECO:0000256" key="10">
    <source>
        <dbReference type="SAM" id="SignalP"/>
    </source>
</evidence>
<dbReference type="PANTHER" id="PTHR30069:SF57">
    <property type="entry name" value="TONB-DEPENDENT RECEPTOR"/>
    <property type="match status" value="1"/>
</dbReference>
<evidence type="ECO:0000256" key="6">
    <source>
        <dbReference type="ARBA" id="ARBA00023136"/>
    </source>
</evidence>
<reference evidence="13" key="1">
    <citation type="submission" date="2020-04" db="EMBL/GenBank/DDBJ databases">
        <title>Deep metagenomics examines the oral microbiome during advanced dental caries in children, revealing novel taxa and co-occurrences with host molecules.</title>
        <authorList>
            <person name="Baker J.L."/>
            <person name="Morton J.T."/>
            <person name="Dinis M."/>
            <person name="Alvarez R."/>
            <person name="Tran N.C."/>
            <person name="Knight R."/>
            <person name="Edlund A."/>
        </authorList>
    </citation>
    <scope>NUCLEOTIDE SEQUENCE</scope>
    <source>
        <strain evidence="13">JCVI_34_bin.1</strain>
    </source>
</reference>
<evidence type="ECO:0000313" key="13">
    <source>
        <dbReference type="EMBL" id="MBF0970965.1"/>
    </source>
</evidence>